<dbReference type="Proteomes" id="UP001596175">
    <property type="component" value="Unassembled WGS sequence"/>
</dbReference>
<keyword evidence="6" id="KW-1185">Reference proteome</keyword>
<dbReference type="InterPro" id="IPR041698">
    <property type="entry name" value="Methyltransf_25"/>
</dbReference>
<evidence type="ECO:0000256" key="2">
    <source>
        <dbReference type="ARBA" id="ARBA00022679"/>
    </source>
</evidence>
<evidence type="ECO:0000256" key="3">
    <source>
        <dbReference type="ARBA" id="ARBA00022691"/>
    </source>
</evidence>
<evidence type="ECO:0000256" key="1">
    <source>
        <dbReference type="ARBA" id="ARBA00022603"/>
    </source>
</evidence>
<dbReference type="PANTHER" id="PTHR13610">
    <property type="entry name" value="METHYLTRANSFERASE DOMAIN-CONTAINING PROTEIN"/>
    <property type="match status" value="1"/>
</dbReference>
<dbReference type="CDD" id="cd02440">
    <property type="entry name" value="AdoMet_MTases"/>
    <property type="match status" value="1"/>
</dbReference>
<keyword evidence="2" id="KW-0808">Transferase</keyword>
<sequence length="229" mass="26199">MFSSSLEQGGIVYTLRRALRQYGVAHTGRKILSVARDPWFDLRHGTDTYAQVDVLELEVVGPNQAHAVHYEPTSYHELRQLFRLVEVPREGTFVDLGCGKGLAMLIASDAGFRRVVGVEFSKTLVDVARANIAKYRGGRSDRITVVHADVAEYELDDDETVFFLFNPFREEVMKGFVRNLEQSLQRSDRQVWVIYVRPGQRHVLDASDVFVSTDEYRLTRLQVVVYSNR</sequence>
<dbReference type="InterPro" id="IPR026170">
    <property type="entry name" value="FAM173A/B"/>
</dbReference>
<dbReference type="RefSeq" id="WP_378024100.1">
    <property type="nucleotide sequence ID" value="NZ_JBHSKG010000019.1"/>
</dbReference>
<evidence type="ECO:0000259" key="4">
    <source>
        <dbReference type="Pfam" id="PF13649"/>
    </source>
</evidence>
<feature type="domain" description="Methyltransferase" evidence="4">
    <location>
        <begin position="94"/>
        <end position="180"/>
    </location>
</feature>
<gene>
    <name evidence="5" type="ORF">ACFPK1_27275</name>
</gene>
<protein>
    <submittedName>
        <fullName evidence="5">Methyltransferase domain-containing protein</fullName>
    </submittedName>
</protein>
<dbReference type="EMBL" id="JBHSKG010000019">
    <property type="protein sequence ID" value="MFC5141965.1"/>
    <property type="molecule type" value="Genomic_DNA"/>
</dbReference>
<organism evidence="5 6">
    <name type="scientific">Actinomycetospora rhizophila</name>
    <dbReference type="NCBI Taxonomy" id="1416876"/>
    <lineage>
        <taxon>Bacteria</taxon>
        <taxon>Bacillati</taxon>
        <taxon>Actinomycetota</taxon>
        <taxon>Actinomycetes</taxon>
        <taxon>Pseudonocardiales</taxon>
        <taxon>Pseudonocardiaceae</taxon>
        <taxon>Actinomycetospora</taxon>
    </lineage>
</organism>
<evidence type="ECO:0000313" key="5">
    <source>
        <dbReference type="EMBL" id="MFC5141965.1"/>
    </source>
</evidence>
<keyword evidence="3" id="KW-0949">S-adenosyl-L-methionine</keyword>
<dbReference type="InterPro" id="IPR029063">
    <property type="entry name" value="SAM-dependent_MTases_sf"/>
</dbReference>
<evidence type="ECO:0000313" key="6">
    <source>
        <dbReference type="Proteomes" id="UP001596175"/>
    </source>
</evidence>
<name>A0ABV9ZN70_9PSEU</name>
<dbReference type="PANTHER" id="PTHR13610:SF11">
    <property type="entry name" value="METHYLTRANSFERASE DOMAIN-CONTAINING PROTEIN"/>
    <property type="match status" value="1"/>
</dbReference>
<accession>A0ABV9ZN70</accession>
<dbReference type="Pfam" id="PF13649">
    <property type="entry name" value="Methyltransf_25"/>
    <property type="match status" value="1"/>
</dbReference>
<dbReference type="GO" id="GO:0008168">
    <property type="term" value="F:methyltransferase activity"/>
    <property type="evidence" value="ECO:0007669"/>
    <property type="project" value="UniProtKB-KW"/>
</dbReference>
<dbReference type="SUPFAM" id="SSF53335">
    <property type="entry name" value="S-adenosyl-L-methionine-dependent methyltransferases"/>
    <property type="match status" value="1"/>
</dbReference>
<dbReference type="GO" id="GO:0032259">
    <property type="term" value="P:methylation"/>
    <property type="evidence" value="ECO:0007669"/>
    <property type="project" value="UniProtKB-KW"/>
</dbReference>
<reference evidence="6" key="1">
    <citation type="journal article" date="2019" name="Int. J. Syst. Evol. Microbiol.">
        <title>The Global Catalogue of Microorganisms (GCM) 10K type strain sequencing project: providing services to taxonomists for standard genome sequencing and annotation.</title>
        <authorList>
            <consortium name="The Broad Institute Genomics Platform"/>
            <consortium name="The Broad Institute Genome Sequencing Center for Infectious Disease"/>
            <person name="Wu L."/>
            <person name="Ma J."/>
        </authorList>
    </citation>
    <scope>NUCLEOTIDE SEQUENCE [LARGE SCALE GENOMIC DNA]</scope>
    <source>
        <strain evidence="6">XZYJ18</strain>
    </source>
</reference>
<dbReference type="Gene3D" id="3.40.50.150">
    <property type="entry name" value="Vaccinia Virus protein VP39"/>
    <property type="match status" value="1"/>
</dbReference>
<keyword evidence="1 5" id="KW-0489">Methyltransferase</keyword>
<proteinExistence type="predicted"/>
<comment type="caution">
    <text evidence="5">The sequence shown here is derived from an EMBL/GenBank/DDBJ whole genome shotgun (WGS) entry which is preliminary data.</text>
</comment>